<dbReference type="KEGG" id="bic:LMTR13_27465"/>
<reference evidence="1 2" key="1">
    <citation type="submission" date="2016-07" db="EMBL/GenBank/DDBJ databases">
        <title>Complete genome sequence of Bradyrhizobium icense LMTR 13T, a potential inoculant strain isolated from lima bean (Phaseolus lunatus) in Peru.</title>
        <authorList>
            <person name="Ormeno-Orrillo E."/>
            <person name="Duran D."/>
            <person name="Rogel M.A."/>
            <person name="Rey L."/>
            <person name="Imperial J."/>
            <person name="Ruiz-Argueso T."/>
            <person name="Martinez-Romero E."/>
        </authorList>
    </citation>
    <scope>NUCLEOTIDE SEQUENCE [LARGE SCALE GENOMIC DNA]</scope>
    <source>
        <strain evidence="1 2">LMTR 13</strain>
    </source>
</reference>
<evidence type="ECO:0000313" key="2">
    <source>
        <dbReference type="Proteomes" id="UP000092839"/>
    </source>
</evidence>
<dbReference type="STRING" id="1274631.LMTR13_27465"/>
<accession>A0A1B1UKL9</accession>
<name>A0A1B1UKL9_9BRAD</name>
<protein>
    <recommendedName>
        <fullName evidence="3">DUF2063 domain-containing protein</fullName>
    </recommendedName>
</protein>
<dbReference type="EMBL" id="CP016428">
    <property type="protein sequence ID" value="ANW03322.1"/>
    <property type="molecule type" value="Genomic_DNA"/>
</dbReference>
<gene>
    <name evidence="1" type="ORF">LMTR13_27465</name>
</gene>
<evidence type="ECO:0008006" key="3">
    <source>
        <dbReference type="Google" id="ProtNLM"/>
    </source>
</evidence>
<proteinExistence type="predicted"/>
<organism evidence="1 2">
    <name type="scientific">Bradyrhizobium icense</name>
    <dbReference type="NCBI Taxonomy" id="1274631"/>
    <lineage>
        <taxon>Bacteria</taxon>
        <taxon>Pseudomonadati</taxon>
        <taxon>Pseudomonadota</taxon>
        <taxon>Alphaproteobacteria</taxon>
        <taxon>Hyphomicrobiales</taxon>
        <taxon>Nitrobacteraceae</taxon>
        <taxon>Bradyrhizobium</taxon>
    </lineage>
</organism>
<evidence type="ECO:0000313" key="1">
    <source>
        <dbReference type="EMBL" id="ANW03322.1"/>
    </source>
</evidence>
<sequence length="342" mass="37103">MGSRLRPGEQAHDAQRGCLMDARLVWDTWRRVLTDDRLANWVMDPNSRTEDPHGCTADEVAILADYAGTPAPTESNIGMYRRGLVRNALGALDLVPLTRRLLHASGLDIEAVAAEFVQSDGYADNGPYFWRTAAAFVAYLAGRPEFFSRAHQDVLAIDAAGIALARQLGECAPLIWPNTAAEAFPAGTSPSRNLRSIRFVAHPAATMISSSCDLTPWIESPFDFDPRHDLEASPRHWLIYVPAAEAAHEYAELSQRATRVFDVLRVPKSLVELATALNDVPHADVLSLIDCLAGLGVIVSASDLLSLTSREVQVPPGQGRQAADDLDLASHRICGAAPHETA</sequence>
<keyword evidence="2" id="KW-1185">Reference proteome</keyword>
<dbReference type="AlphaFoldDB" id="A0A1B1UKL9"/>
<dbReference type="Proteomes" id="UP000092839">
    <property type="component" value="Chromosome"/>
</dbReference>